<proteinExistence type="predicted"/>
<evidence type="ECO:0000313" key="3">
    <source>
        <dbReference type="Proteomes" id="UP000638918"/>
    </source>
</evidence>
<feature type="chain" id="PRO_5047524454" evidence="1">
    <location>
        <begin position="34"/>
        <end position="139"/>
    </location>
</feature>
<organism evidence="2 3">
    <name type="scientific">Brevundimonas guildfordensis</name>
    <dbReference type="NCBI Taxonomy" id="2762241"/>
    <lineage>
        <taxon>Bacteria</taxon>
        <taxon>Pseudomonadati</taxon>
        <taxon>Pseudomonadota</taxon>
        <taxon>Alphaproteobacteria</taxon>
        <taxon>Caulobacterales</taxon>
        <taxon>Caulobacteraceae</taxon>
        <taxon>Brevundimonas</taxon>
    </lineage>
</organism>
<dbReference type="EMBL" id="JACSQU010000001">
    <property type="protein sequence ID" value="MBD7940296.1"/>
    <property type="molecule type" value="Genomic_DNA"/>
</dbReference>
<dbReference type="Proteomes" id="UP000638918">
    <property type="component" value="Unassembled WGS sequence"/>
</dbReference>
<name>A0ABR8QXP3_9CAUL</name>
<dbReference type="RefSeq" id="WP_191743724.1">
    <property type="nucleotide sequence ID" value="NZ_JACSQU010000001.1"/>
</dbReference>
<keyword evidence="1" id="KW-0732">Signal</keyword>
<feature type="signal peptide" evidence="1">
    <location>
        <begin position="1"/>
        <end position="33"/>
    </location>
</feature>
<comment type="caution">
    <text evidence="2">The sequence shown here is derived from an EMBL/GenBank/DDBJ whole genome shotgun (WGS) entry which is preliminary data.</text>
</comment>
<evidence type="ECO:0000256" key="1">
    <source>
        <dbReference type="SAM" id="SignalP"/>
    </source>
</evidence>
<gene>
    <name evidence="2" type="ORF">H9656_02740</name>
</gene>
<evidence type="ECO:0000313" key="2">
    <source>
        <dbReference type="EMBL" id="MBD7940296.1"/>
    </source>
</evidence>
<keyword evidence="3" id="KW-1185">Reference proteome</keyword>
<accession>A0ABR8QXP3</accession>
<protein>
    <submittedName>
        <fullName evidence="2">Uncharacterized protein</fullName>
    </submittedName>
</protein>
<reference evidence="2 3" key="1">
    <citation type="submission" date="2020-08" db="EMBL/GenBank/DDBJ databases">
        <title>A Genomic Blueprint of the Chicken Gut Microbiome.</title>
        <authorList>
            <person name="Gilroy R."/>
            <person name="Ravi A."/>
            <person name="Getino M."/>
            <person name="Pursley I."/>
            <person name="Horton D.L."/>
            <person name="Alikhan N.-F."/>
            <person name="Baker D."/>
            <person name="Gharbi K."/>
            <person name="Hall N."/>
            <person name="Watson M."/>
            <person name="Adriaenssens E.M."/>
            <person name="Foster-Nyarko E."/>
            <person name="Jarju S."/>
            <person name="Secka A."/>
            <person name="Antonio M."/>
            <person name="Oren A."/>
            <person name="Chaudhuri R."/>
            <person name="La Ragione R.M."/>
            <person name="Hildebrand F."/>
            <person name="Pallen M.J."/>
        </authorList>
    </citation>
    <scope>NUCLEOTIDE SEQUENCE [LARGE SCALE GENOMIC DNA]</scope>
    <source>
        <strain evidence="2 3">Sa3CVA3</strain>
    </source>
</reference>
<sequence>MIMMRHRQEDLMVRLTKIALIGSLSLLASSAWSQTDVGADHYGGLPWSVAAPQGAEWVLTCGFTPVTLEMSIYDRKHWANRLNRTGRGPQRGRLPGDNGSCTLTKTNGSGPVAIAVVKDGVARSAATLHSAKPITVNVF</sequence>